<dbReference type="OrthoDB" id="9771372at2"/>
<dbReference type="InterPro" id="IPR027417">
    <property type="entry name" value="P-loop_NTPase"/>
</dbReference>
<dbReference type="eggNOG" id="COG3829">
    <property type="taxonomic scope" value="Bacteria"/>
</dbReference>
<name>A0A0A3IG89_9BACI</name>
<dbReference type="InterPro" id="IPR002078">
    <property type="entry name" value="Sigma_54_int"/>
</dbReference>
<dbReference type="InterPro" id="IPR002197">
    <property type="entry name" value="HTH_Fis"/>
</dbReference>
<dbReference type="CDD" id="cd00009">
    <property type="entry name" value="AAA"/>
    <property type="match status" value="1"/>
</dbReference>
<dbReference type="FunFam" id="3.40.50.300:FF:000006">
    <property type="entry name" value="DNA-binding transcriptional regulator NtrC"/>
    <property type="match status" value="1"/>
</dbReference>
<dbReference type="PROSITE" id="PS00676">
    <property type="entry name" value="SIGMA54_INTERACT_2"/>
    <property type="match status" value="1"/>
</dbReference>
<dbReference type="GO" id="GO:0005524">
    <property type="term" value="F:ATP binding"/>
    <property type="evidence" value="ECO:0007669"/>
    <property type="project" value="UniProtKB-KW"/>
</dbReference>
<keyword evidence="8" id="KW-1185">Reference proteome</keyword>
<dbReference type="NCBIfam" id="TIGR00229">
    <property type="entry name" value="sensory_box"/>
    <property type="match status" value="1"/>
</dbReference>
<dbReference type="InterPro" id="IPR013767">
    <property type="entry name" value="PAS_fold"/>
</dbReference>
<dbReference type="GO" id="GO:0043565">
    <property type="term" value="F:sequence-specific DNA binding"/>
    <property type="evidence" value="ECO:0007669"/>
    <property type="project" value="InterPro"/>
</dbReference>
<dbReference type="Pfam" id="PF00989">
    <property type="entry name" value="PAS"/>
    <property type="match status" value="1"/>
</dbReference>
<keyword evidence="1" id="KW-0547">Nucleotide-binding</keyword>
<reference evidence="7 8" key="1">
    <citation type="submission" date="2014-02" db="EMBL/GenBank/DDBJ databases">
        <title>Draft genome sequence of Lysinibacillus odysseyi NBRC 100172.</title>
        <authorList>
            <person name="Zhang F."/>
            <person name="Wang G."/>
            <person name="Zhang L."/>
        </authorList>
    </citation>
    <scope>NUCLEOTIDE SEQUENCE [LARGE SCALE GENOMIC DNA]</scope>
    <source>
        <strain evidence="7 8">NBRC 100172</strain>
    </source>
</reference>
<dbReference type="InterPro" id="IPR058031">
    <property type="entry name" value="AAA_lid_NorR"/>
</dbReference>
<dbReference type="Gene3D" id="3.40.50.300">
    <property type="entry name" value="P-loop containing nucleotide triphosphate hydrolases"/>
    <property type="match status" value="1"/>
</dbReference>
<dbReference type="SUPFAM" id="SSF46689">
    <property type="entry name" value="Homeodomain-like"/>
    <property type="match status" value="1"/>
</dbReference>
<feature type="domain" description="Sigma-54 factor interaction" evidence="5">
    <location>
        <begin position="135"/>
        <end position="363"/>
    </location>
</feature>
<dbReference type="Gene3D" id="3.30.450.20">
    <property type="entry name" value="PAS domain"/>
    <property type="match status" value="1"/>
</dbReference>
<gene>
    <name evidence="7" type="ORF">CD32_13690</name>
</gene>
<keyword evidence="2" id="KW-0067">ATP-binding</keyword>
<sequence>MEKVYETIIEAVDVGIHAVDKDGKTIIYNKKMREIESMPAADVMNRNVREVFQFNDNQTSTLLQSLAEAERIINVKQTYFNNKGTEITTVNQTIPIEQNGEICAAVEIATDISKMSRLMQQKVQYEHEPYTFDKIIGNSPSLLEIIDIAKRATRTTSNVLIIGETGTGKELFAQSIHTGSSRVNGPFIAQNCAAIPDTLMESMLFGTAKGAFTGAVDSPGLFEQANGGTLLLDELNSLNLSLQAKLLRVLQEKKVRRIGGKTDQPVDVRIIATMNEDPVDLITHNRLRKDLYYRLAVITIAIPPLRERKEDIPVLVHHFIQKYNRLFQMNVLDYTTEVEQLLYAHDWPGNARELEHVIEAAMNLIQYEKTLTYEHLPYHYRKRMPFSPREQTLHVEMEGTLAEQLAMYEKLIIQQALEAHQGHITNAAAHLGLSRQSLQYRMKKCNLRER</sequence>
<dbReference type="SMART" id="SM00382">
    <property type="entry name" value="AAA"/>
    <property type="match status" value="1"/>
</dbReference>
<dbReference type="GO" id="GO:0006355">
    <property type="term" value="P:regulation of DNA-templated transcription"/>
    <property type="evidence" value="ECO:0007669"/>
    <property type="project" value="InterPro"/>
</dbReference>
<dbReference type="EMBL" id="JPVP01000057">
    <property type="protein sequence ID" value="KGR83754.1"/>
    <property type="molecule type" value="Genomic_DNA"/>
</dbReference>
<proteinExistence type="predicted"/>
<dbReference type="PANTHER" id="PTHR32071:SF74">
    <property type="entry name" value="TRANSCRIPTIONAL ACTIVATOR ROCR"/>
    <property type="match status" value="1"/>
</dbReference>
<dbReference type="AlphaFoldDB" id="A0A0A3IG89"/>
<dbReference type="RefSeq" id="WP_036156088.1">
    <property type="nucleotide sequence ID" value="NZ_AVCX01000004.1"/>
</dbReference>
<feature type="domain" description="PAS" evidence="6">
    <location>
        <begin position="1"/>
        <end position="76"/>
    </location>
</feature>
<evidence type="ECO:0000256" key="2">
    <source>
        <dbReference type="ARBA" id="ARBA00022840"/>
    </source>
</evidence>
<dbReference type="Proteomes" id="UP000030437">
    <property type="component" value="Unassembled WGS sequence"/>
</dbReference>
<dbReference type="InterPro" id="IPR009057">
    <property type="entry name" value="Homeodomain-like_sf"/>
</dbReference>
<dbReference type="InterPro" id="IPR003593">
    <property type="entry name" value="AAA+_ATPase"/>
</dbReference>
<evidence type="ECO:0000313" key="8">
    <source>
        <dbReference type="Proteomes" id="UP000030437"/>
    </source>
</evidence>
<dbReference type="Pfam" id="PF00158">
    <property type="entry name" value="Sigma54_activat"/>
    <property type="match status" value="1"/>
</dbReference>
<dbReference type="PROSITE" id="PS00675">
    <property type="entry name" value="SIGMA54_INTERACT_1"/>
    <property type="match status" value="1"/>
</dbReference>
<dbReference type="InterPro" id="IPR025662">
    <property type="entry name" value="Sigma_54_int_dom_ATP-bd_1"/>
</dbReference>
<keyword evidence="4" id="KW-0804">Transcription</keyword>
<organism evidence="7 8">
    <name type="scientific">Lysinibacillus odysseyi 34hs-1 = NBRC 100172</name>
    <dbReference type="NCBI Taxonomy" id="1220589"/>
    <lineage>
        <taxon>Bacteria</taxon>
        <taxon>Bacillati</taxon>
        <taxon>Bacillota</taxon>
        <taxon>Bacilli</taxon>
        <taxon>Bacillales</taxon>
        <taxon>Bacillaceae</taxon>
        <taxon>Lysinibacillus</taxon>
    </lineage>
</organism>
<dbReference type="Gene3D" id="1.10.8.60">
    <property type="match status" value="1"/>
</dbReference>
<evidence type="ECO:0000259" key="5">
    <source>
        <dbReference type="PROSITE" id="PS50045"/>
    </source>
</evidence>
<dbReference type="PROSITE" id="PS50112">
    <property type="entry name" value="PAS"/>
    <property type="match status" value="1"/>
</dbReference>
<dbReference type="PRINTS" id="PR01590">
    <property type="entry name" value="HTHFIS"/>
</dbReference>
<evidence type="ECO:0000259" key="6">
    <source>
        <dbReference type="PROSITE" id="PS50112"/>
    </source>
</evidence>
<dbReference type="Pfam" id="PF25601">
    <property type="entry name" value="AAA_lid_14"/>
    <property type="match status" value="1"/>
</dbReference>
<evidence type="ECO:0000256" key="1">
    <source>
        <dbReference type="ARBA" id="ARBA00022741"/>
    </source>
</evidence>
<dbReference type="PROSITE" id="PS50045">
    <property type="entry name" value="SIGMA54_INTERACT_4"/>
    <property type="match status" value="1"/>
</dbReference>
<dbReference type="InterPro" id="IPR035965">
    <property type="entry name" value="PAS-like_dom_sf"/>
</dbReference>
<comment type="caution">
    <text evidence="7">The sequence shown here is derived from an EMBL/GenBank/DDBJ whole genome shotgun (WGS) entry which is preliminary data.</text>
</comment>
<accession>A0A0A3IG89</accession>
<dbReference type="Pfam" id="PF02954">
    <property type="entry name" value="HTH_8"/>
    <property type="match status" value="1"/>
</dbReference>
<evidence type="ECO:0000256" key="4">
    <source>
        <dbReference type="ARBA" id="ARBA00023163"/>
    </source>
</evidence>
<dbReference type="Gene3D" id="1.10.10.60">
    <property type="entry name" value="Homeodomain-like"/>
    <property type="match status" value="1"/>
</dbReference>
<dbReference type="SUPFAM" id="SSF55785">
    <property type="entry name" value="PYP-like sensor domain (PAS domain)"/>
    <property type="match status" value="1"/>
</dbReference>
<dbReference type="SUPFAM" id="SSF52540">
    <property type="entry name" value="P-loop containing nucleoside triphosphate hydrolases"/>
    <property type="match status" value="1"/>
</dbReference>
<evidence type="ECO:0000313" key="7">
    <source>
        <dbReference type="EMBL" id="KGR83754.1"/>
    </source>
</evidence>
<keyword evidence="3" id="KW-0805">Transcription regulation</keyword>
<dbReference type="STRING" id="1220589.CD32_13690"/>
<dbReference type="PANTHER" id="PTHR32071">
    <property type="entry name" value="TRANSCRIPTIONAL REGULATORY PROTEIN"/>
    <property type="match status" value="1"/>
</dbReference>
<dbReference type="InterPro" id="IPR000014">
    <property type="entry name" value="PAS"/>
</dbReference>
<protein>
    <submittedName>
        <fullName evidence="7">ATPase AAA</fullName>
    </submittedName>
</protein>
<evidence type="ECO:0000256" key="3">
    <source>
        <dbReference type="ARBA" id="ARBA00023015"/>
    </source>
</evidence>
<dbReference type="InterPro" id="IPR025943">
    <property type="entry name" value="Sigma_54_int_dom_ATP-bd_2"/>
</dbReference>